<evidence type="ECO:0000313" key="11">
    <source>
        <dbReference type="EMBL" id="ADI20011.1"/>
    </source>
</evidence>
<dbReference type="PANTHER" id="PTHR30616:SF2">
    <property type="entry name" value="PURINE NUCLEOSIDE PHOSPHORYLASE LACC1"/>
    <property type="match status" value="1"/>
</dbReference>
<evidence type="ECO:0000256" key="6">
    <source>
        <dbReference type="ARBA" id="ARBA00022833"/>
    </source>
</evidence>
<dbReference type="GO" id="GO:0005507">
    <property type="term" value="F:copper ion binding"/>
    <property type="evidence" value="ECO:0007669"/>
    <property type="project" value="TreeGrafter"/>
</dbReference>
<dbReference type="Pfam" id="PF02578">
    <property type="entry name" value="Cu-oxidase_4"/>
    <property type="match status" value="1"/>
</dbReference>
<comment type="catalytic activity">
    <reaction evidence="9">
        <text>S-methyl-5'-thioadenosine + phosphate = 5-(methylsulfanyl)-alpha-D-ribose 1-phosphate + adenine</text>
        <dbReference type="Rhea" id="RHEA:11852"/>
        <dbReference type="ChEBI" id="CHEBI:16708"/>
        <dbReference type="ChEBI" id="CHEBI:17509"/>
        <dbReference type="ChEBI" id="CHEBI:43474"/>
        <dbReference type="ChEBI" id="CHEBI:58533"/>
        <dbReference type="EC" id="2.4.2.28"/>
    </reaction>
    <physiologicalReaction direction="left-to-right" evidence="9">
        <dbReference type="Rhea" id="RHEA:11853"/>
    </physiologicalReaction>
</comment>
<comment type="catalytic activity">
    <reaction evidence="1">
        <text>inosine + phosphate = alpha-D-ribose 1-phosphate + hypoxanthine</text>
        <dbReference type="Rhea" id="RHEA:27646"/>
        <dbReference type="ChEBI" id="CHEBI:17368"/>
        <dbReference type="ChEBI" id="CHEBI:17596"/>
        <dbReference type="ChEBI" id="CHEBI:43474"/>
        <dbReference type="ChEBI" id="CHEBI:57720"/>
        <dbReference type="EC" id="2.4.2.1"/>
    </reaction>
    <physiologicalReaction direction="left-to-right" evidence="1">
        <dbReference type="Rhea" id="RHEA:27647"/>
    </physiologicalReaction>
</comment>
<keyword evidence="4" id="KW-0479">Metal-binding</keyword>
<proteinExistence type="inferred from homology"/>
<dbReference type="Gene3D" id="3.60.140.10">
    <property type="entry name" value="CNF1/YfiH-like putative cysteine hydrolases"/>
    <property type="match status" value="1"/>
</dbReference>
<reference evidence="11" key="1">
    <citation type="journal article" date="2011" name="Environ. Microbiol.">
        <title>Time-series analyses of Monterey Bay coastal microbial picoplankton using a 'genome proxy' microarray.</title>
        <authorList>
            <person name="Rich V.I."/>
            <person name="Pham V.D."/>
            <person name="Eppley J."/>
            <person name="Shi Y."/>
            <person name="DeLong E.F."/>
        </authorList>
    </citation>
    <scope>NUCLEOTIDE SEQUENCE</scope>
</reference>
<dbReference type="SUPFAM" id="SSF64438">
    <property type="entry name" value="CNF1/YfiH-like putative cysteine hydrolases"/>
    <property type="match status" value="1"/>
</dbReference>
<dbReference type="AlphaFoldDB" id="E0Y020"/>
<evidence type="ECO:0000256" key="2">
    <source>
        <dbReference type="ARBA" id="ARBA00007353"/>
    </source>
</evidence>
<dbReference type="GO" id="GO:0016787">
    <property type="term" value="F:hydrolase activity"/>
    <property type="evidence" value="ECO:0007669"/>
    <property type="project" value="UniProtKB-KW"/>
</dbReference>
<comment type="similarity">
    <text evidence="2 10">Belongs to the purine nucleoside phosphorylase YfiH/LACC1 family.</text>
</comment>
<evidence type="ECO:0000256" key="9">
    <source>
        <dbReference type="ARBA" id="ARBA00049893"/>
    </source>
</evidence>
<dbReference type="GO" id="GO:0017061">
    <property type="term" value="F:S-methyl-5-thioadenosine phosphorylase activity"/>
    <property type="evidence" value="ECO:0007669"/>
    <property type="project" value="UniProtKB-EC"/>
</dbReference>
<organism evidence="11">
    <name type="scientific">uncultured gamma proteobacterium EB000_65A11</name>
    <dbReference type="NCBI Taxonomy" id="710972"/>
    <lineage>
        <taxon>Bacteria</taxon>
        <taxon>Pseudomonadati</taxon>
        <taxon>Pseudomonadota</taxon>
        <taxon>Gammaproteobacteria</taxon>
        <taxon>environmental samples</taxon>
    </lineage>
</organism>
<evidence type="ECO:0000256" key="1">
    <source>
        <dbReference type="ARBA" id="ARBA00000553"/>
    </source>
</evidence>
<dbReference type="InterPro" id="IPR011324">
    <property type="entry name" value="Cytotoxic_necrot_fac-like_cat"/>
</dbReference>
<keyword evidence="6" id="KW-0862">Zinc</keyword>
<keyword evidence="5" id="KW-0378">Hydrolase</keyword>
<dbReference type="CDD" id="cd16833">
    <property type="entry name" value="YfiH"/>
    <property type="match status" value="1"/>
</dbReference>
<evidence type="ECO:0000256" key="5">
    <source>
        <dbReference type="ARBA" id="ARBA00022801"/>
    </source>
</evidence>
<dbReference type="InterPro" id="IPR038371">
    <property type="entry name" value="Cu_polyphenol_OxRdtase_sf"/>
</dbReference>
<comment type="catalytic activity">
    <reaction evidence="8">
        <text>adenosine + phosphate = alpha-D-ribose 1-phosphate + adenine</text>
        <dbReference type="Rhea" id="RHEA:27642"/>
        <dbReference type="ChEBI" id="CHEBI:16335"/>
        <dbReference type="ChEBI" id="CHEBI:16708"/>
        <dbReference type="ChEBI" id="CHEBI:43474"/>
        <dbReference type="ChEBI" id="CHEBI:57720"/>
        <dbReference type="EC" id="2.4.2.1"/>
    </reaction>
    <physiologicalReaction direction="left-to-right" evidence="8">
        <dbReference type="Rhea" id="RHEA:27643"/>
    </physiologicalReaction>
</comment>
<keyword evidence="3" id="KW-0808">Transferase</keyword>
<dbReference type="NCBIfam" id="TIGR00726">
    <property type="entry name" value="peptidoglycan editing factor PgeF"/>
    <property type="match status" value="1"/>
</dbReference>
<comment type="catalytic activity">
    <reaction evidence="7">
        <text>adenosine + H2O + H(+) = inosine + NH4(+)</text>
        <dbReference type="Rhea" id="RHEA:24408"/>
        <dbReference type="ChEBI" id="CHEBI:15377"/>
        <dbReference type="ChEBI" id="CHEBI:15378"/>
        <dbReference type="ChEBI" id="CHEBI:16335"/>
        <dbReference type="ChEBI" id="CHEBI:17596"/>
        <dbReference type="ChEBI" id="CHEBI:28938"/>
        <dbReference type="EC" id="3.5.4.4"/>
    </reaction>
    <physiologicalReaction direction="left-to-right" evidence="7">
        <dbReference type="Rhea" id="RHEA:24409"/>
    </physiologicalReaction>
</comment>
<evidence type="ECO:0000256" key="10">
    <source>
        <dbReference type="RuleBase" id="RU361274"/>
    </source>
</evidence>
<evidence type="ECO:0000256" key="8">
    <source>
        <dbReference type="ARBA" id="ARBA00048968"/>
    </source>
</evidence>
<name>E0Y020_9GAMM</name>
<dbReference type="PANTHER" id="PTHR30616">
    <property type="entry name" value="UNCHARACTERIZED PROTEIN YFIH"/>
    <property type="match status" value="1"/>
</dbReference>
<sequence>MQQALITPEWQCAKGIELRLSSRLFGRSTGQYASLNLGLHVDDVPETVQQNRARVARELPAQPLWLDQVHGDHVVEVGASTFSHKSLQPPVADASFTRQLGVVLAIMVADCLPIVLASCDGKEIAVVHAGWRGLANGIVERVVEKFNSTELQAWLGPAIGPCHYEVDHKVRDSFQNDQGFLKGRDSQHWMLDLCEQARSQLLVQGVSSVTASGICTACDDRFYSHREMSPTGRFGIFLWKTN</sequence>
<dbReference type="InterPro" id="IPR003730">
    <property type="entry name" value="Cu_polyphenol_OxRdtase"/>
</dbReference>
<evidence type="ECO:0000256" key="7">
    <source>
        <dbReference type="ARBA" id="ARBA00047989"/>
    </source>
</evidence>
<protein>
    <recommendedName>
        <fullName evidence="10">Purine nucleoside phosphorylase</fullName>
    </recommendedName>
</protein>
<dbReference type="EMBL" id="GU474936">
    <property type="protein sequence ID" value="ADI20011.1"/>
    <property type="molecule type" value="Genomic_DNA"/>
</dbReference>
<evidence type="ECO:0000256" key="3">
    <source>
        <dbReference type="ARBA" id="ARBA00022679"/>
    </source>
</evidence>
<evidence type="ECO:0000256" key="4">
    <source>
        <dbReference type="ARBA" id="ARBA00022723"/>
    </source>
</evidence>
<accession>E0Y020</accession>